<dbReference type="RefSeq" id="WP_169028846.1">
    <property type="nucleotide sequence ID" value="NZ_JABBNM010000022.1"/>
</dbReference>
<dbReference type="AlphaFoldDB" id="A0A1X7LK31"/>
<accession>A0A1X7LK31</accession>
<organism evidence="1 2">
    <name type="scientific">Paenibacillus aquistagni</name>
    <dbReference type="NCBI Taxonomy" id="1852522"/>
    <lineage>
        <taxon>Bacteria</taxon>
        <taxon>Bacillati</taxon>
        <taxon>Bacillota</taxon>
        <taxon>Bacilli</taxon>
        <taxon>Bacillales</taxon>
        <taxon>Paenibacillaceae</taxon>
        <taxon>Paenibacillus</taxon>
    </lineage>
</organism>
<reference evidence="1 2" key="1">
    <citation type="submission" date="2017-04" db="EMBL/GenBank/DDBJ databases">
        <authorList>
            <person name="Afonso C.L."/>
            <person name="Miller P.J."/>
            <person name="Scott M.A."/>
            <person name="Spackman E."/>
            <person name="Goraichik I."/>
            <person name="Dimitrov K.M."/>
            <person name="Suarez D.L."/>
            <person name="Swayne D.E."/>
        </authorList>
    </citation>
    <scope>NUCLEOTIDE SEQUENCE [LARGE SCALE GENOMIC DNA]</scope>
    <source>
        <strain evidence="1 2">11</strain>
    </source>
</reference>
<protein>
    <submittedName>
        <fullName evidence="1">Uncharacterized protein</fullName>
    </submittedName>
</protein>
<name>A0A1X7LK31_9BACL</name>
<keyword evidence="2" id="KW-1185">Reference proteome</keyword>
<dbReference type="EMBL" id="FXAZ01000005">
    <property type="protein sequence ID" value="SMG53612.1"/>
    <property type="molecule type" value="Genomic_DNA"/>
</dbReference>
<evidence type="ECO:0000313" key="1">
    <source>
        <dbReference type="EMBL" id="SMG53612.1"/>
    </source>
</evidence>
<gene>
    <name evidence="1" type="ORF">SAMN06295960_3528</name>
</gene>
<proteinExistence type="predicted"/>
<dbReference type="Proteomes" id="UP000193834">
    <property type="component" value="Unassembled WGS sequence"/>
</dbReference>
<evidence type="ECO:0000313" key="2">
    <source>
        <dbReference type="Proteomes" id="UP000193834"/>
    </source>
</evidence>
<dbReference type="STRING" id="1852522.SAMN06295960_3528"/>
<sequence>MQLGQRKEAFIPSLLFDFTLVLGYDEEDVQYIRKPFIRREFTAITEMGFCSNHGKEACHLQKR</sequence>